<name>D2B8V1_STRRD</name>
<dbReference type="AlphaFoldDB" id="D2B8V1"/>
<reference evidence="2 3" key="1">
    <citation type="journal article" date="2010" name="Stand. Genomic Sci.">
        <title>Complete genome sequence of Streptosporangium roseum type strain (NI 9100).</title>
        <authorList>
            <person name="Nolan M."/>
            <person name="Sikorski J."/>
            <person name="Jando M."/>
            <person name="Lucas S."/>
            <person name="Lapidus A."/>
            <person name="Glavina Del Rio T."/>
            <person name="Chen F."/>
            <person name="Tice H."/>
            <person name="Pitluck S."/>
            <person name="Cheng J.F."/>
            <person name="Chertkov O."/>
            <person name="Sims D."/>
            <person name="Meincke L."/>
            <person name="Brettin T."/>
            <person name="Han C."/>
            <person name="Detter J.C."/>
            <person name="Bruce D."/>
            <person name="Goodwin L."/>
            <person name="Land M."/>
            <person name="Hauser L."/>
            <person name="Chang Y.J."/>
            <person name="Jeffries C.D."/>
            <person name="Ivanova N."/>
            <person name="Mavromatis K."/>
            <person name="Mikhailova N."/>
            <person name="Chen A."/>
            <person name="Palaniappan K."/>
            <person name="Chain P."/>
            <person name="Rohde M."/>
            <person name="Goker M."/>
            <person name="Bristow J."/>
            <person name="Eisen J.A."/>
            <person name="Markowitz V."/>
            <person name="Hugenholtz P."/>
            <person name="Kyrpides N.C."/>
            <person name="Klenk H.P."/>
        </authorList>
    </citation>
    <scope>NUCLEOTIDE SEQUENCE [LARGE SCALE GENOMIC DNA]</scope>
    <source>
        <strain evidence="3">ATCC 12428 / DSM 43021 / JCM 3005 / NI 9100</strain>
    </source>
</reference>
<sequence>MLPDFLPFRYDPAVDETELPPRAPLVRYLDGTAWLRARRRDDRGAWTALVYWSARVGAEARVIEQWVTYEDIASIHGENYSHVPTLPPGRRAPDGPDGRPAVRDA</sequence>
<dbReference type="EMBL" id="CP001814">
    <property type="protein sequence ID" value="ACZ89707.1"/>
    <property type="molecule type" value="Genomic_DNA"/>
</dbReference>
<evidence type="ECO:0000313" key="2">
    <source>
        <dbReference type="EMBL" id="ACZ89707.1"/>
    </source>
</evidence>
<feature type="compositionally biased region" description="Basic and acidic residues" evidence="1">
    <location>
        <begin position="91"/>
        <end position="105"/>
    </location>
</feature>
<keyword evidence="3" id="KW-1185">Reference proteome</keyword>
<dbReference type="STRING" id="479432.Sros_7007"/>
<dbReference type="Proteomes" id="UP000002029">
    <property type="component" value="Chromosome"/>
</dbReference>
<proteinExistence type="predicted"/>
<evidence type="ECO:0000256" key="1">
    <source>
        <dbReference type="SAM" id="MobiDB-lite"/>
    </source>
</evidence>
<feature type="region of interest" description="Disordered" evidence="1">
    <location>
        <begin position="79"/>
        <end position="105"/>
    </location>
</feature>
<dbReference type="KEGG" id="sro:Sros_7007"/>
<organism evidence="2 3">
    <name type="scientific">Streptosporangium roseum (strain ATCC 12428 / DSM 43021 / JCM 3005 / KCTC 9067 / NCIMB 10171 / NRRL 2505 / NI 9100)</name>
    <dbReference type="NCBI Taxonomy" id="479432"/>
    <lineage>
        <taxon>Bacteria</taxon>
        <taxon>Bacillati</taxon>
        <taxon>Actinomycetota</taxon>
        <taxon>Actinomycetes</taxon>
        <taxon>Streptosporangiales</taxon>
        <taxon>Streptosporangiaceae</taxon>
        <taxon>Streptosporangium</taxon>
    </lineage>
</organism>
<evidence type="ECO:0000313" key="3">
    <source>
        <dbReference type="Proteomes" id="UP000002029"/>
    </source>
</evidence>
<protein>
    <submittedName>
        <fullName evidence="2">Uncharacterized protein</fullName>
    </submittedName>
</protein>
<accession>D2B8V1</accession>
<gene>
    <name evidence="2" type="ordered locus">Sros_7007</name>
</gene>
<dbReference type="HOGENOM" id="CLU_2235114_0_0_11"/>